<gene>
    <name evidence="2" type="ORF">JF290_17535</name>
</gene>
<organism evidence="2 3">
    <name type="scientific">Sedimentitalea arenosa</name>
    <dbReference type="NCBI Taxonomy" id="2798803"/>
    <lineage>
        <taxon>Bacteria</taxon>
        <taxon>Pseudomonadati</taxon>
        <taxon>Pseudomonadota</taxon>
        <taxon>Alphaproteobacteria</taxon>
        <taxon>Rhodobacterales</taxon>
        <taxon>Paracoccaceae</taxon>
        <taxon>Sedimentitalea</taxon>
    </lineage>
</organism>
<dbReference type="Proteomes" id="UP000619079">
    <property type="component" value="Unassembled WGS sequence"/>
</dbReference>
<evidence type="ECO:0000313" key="2">
    <source>
        <dbReference type="EMBL" id="MBJ6373333.1"/>
    </source>
</evidence>
<reference evidence="2" key="1">
    <citation type="submission" date="2020-12" db="EMBL/GenBank/DDBJ databases">
        <title>Sedimentitalea sp. nov., isolated from sand in Incheon.</title>
        <authorList>
            <person name="Kim W."/>
        </authorList>
    </citation>
    <scope>NUCLEOTIDE SEQUENCE</scope>
    <source>
        <strain evidence="2">CAU 1593</strain>
    </source>
</reference>
<evidence type="ECO:0000256" key="1">
    <source>
        <dbReference type="SAM" id="Phobius"/>
    </source>
</evidence>
<comment type="caution">
    <text evidence="2">The sequence shown here is derived from an EMBL/GenBank/DDBJ whole genome shotgun (WGS) entry which is preliminary data.</text>
</comment>
<sequence length="123" mass="13214">MTDSALTHDDLIAGLHGMRLPDAAPGGLLADLAAAGAVGLLAGCVLALLFSLVSRPHPAARQPSLADRLDALDRLPEADRTVALLHLLREHDPDAVRALRDQLYRRDAPLALADLEDRVRRHV</sequence>
<protein>
    <submittedName>
        <fullName evidence="2">Uncharacterized protein</fullName>
    </submittedName>
</protein>
<dbReference type="EMBL" id="JAELVR010000013">
    <property type="protein sequence ID" value="MBJ6373333.1"/>
    <property type="molecule type" value="Genomic_DNA"/>
</dbReference>
<feature type="transmembrane region" description="Helical" evidence="1">
    <location>
        <begin position="28"/>
        <end position="53"/>
    </location>
</feature>
<dbReference type="AlphaFoldDB" id="A0A8J7LSX9"/>
<evidence type="ECO:0000313" key="3">
    <source>
        <dbReference type="Proteomes" id="UP000619079"/>
    </source>
</evidence>
<dbReference type="RefSeq" id="WP_199026209.1">
    <property type="nucleotide sequence ID" value="NZ_JAELVR010000013.1"/>
</dbReference>
<accession>A0A8J7LSX9</accession>
<name>A0A8J7LSX9_9RHOB</name>
<keyword evidence="1" id="KW-0812">Transmembrane</keyword>
<keyword evidence="3" id="KW-1185">Reference proteome</keyword>
<proteinExistence type="predicted"/>
<keyword evidence="1" id="KW-1133">Transmembrane helix</keyword>
<keyword evidence="1" id="KW-0472">Membrane</keyword>